<organism evidence="1 2">
    <name type="scientific">Liquorilactobacillus aquaticus DSM 21051</name>
    <dbReference type="NCBI Taxonomy" id="1423725"/>
    <lineage>
        <taxon>Bacteria</taxon>
        <taxon>Bacillati</taxon>
        <taxon>Bacillota</taxon>
        <taxon>Bacilli</taxon>
        <taxon>Lactobacillales</taxon>
        <taxon>Lactobacillaceae</taxon>
        <taxon>Liquorilactobacillus</taxon>
    </lineage>
</organism>
<dbReference type="InterPro" id="IPR011990">
    <property type="entry name" value="TPR-like_helical_dom_sf"/>
</dbReference>
<evidence type="ECO:0000313" key="1">
    <source>
        <dbReference type="EMBL" id="KRM96492.1"/>
    </source>
</evidence>
<reference evidence="1 2" key="1">
    <citation type="journal article" date="2015" name="Genome Announc.">
        <title>Expanding the biotechnology potential of lactobacilli through comparative genomics of 213 strains and associated genera.</title>
        <authorList>
            <person name="Sun Z."/>
            <person name="Harris H.M."/>
            <person name="McCann A."/>
            <person name="Guo C."/>
            <person name="Argimon S."/>
            <person name="Zhang W."/>
            <person name="Yang X."/>
            <person name="Jeffery I.B."/>
            <person name="Cooney J.C."/>
            <person name="Kagawa T.F."/>
            <person name="Liu W."/>
            <person name="Song Y."/>
            <person name="Salvetti E."/>
            <person name="Wrobel A."/>
            <person name="Rasinkangas P."/>
            <person name="Parkhill J."/>
            <person name="Rea M.C."/>
            <person name="O'Sullivan O."/>
            <person name="Ritari J."/>
            <person name="Douillard F.P."/>
            <person name="Paul Ross R."/>
            <person name="Yang R."/>
            <person name="Briner A.E."/>
            <person name="Felis G.E."/>
            <person name="de Vos W.M."/>
            <person name="Barrangou R."/>
            <person name="Klaenhammer T.R."/>
            <person name="Caufield P.W."/>
            <person name="Cui Y."/>
            <person name="Zhang H."/>
            <person name="O'Toole P.W."/>
        </authorList>
    </citation>
    <scope>NUCLEOTIDE SEQUENCE [LARGE SCALE GENOMIC DNA]</scope>
    <source>
        <strain evidence="1 2">DSM 21051</strain>
    </source>
</reference>
<dbReference type="AlphaFoldDB" id="A0A0R2D867"/>
<dbReference type="RefSeq" id="WP_057875799.1">
    <property type="nucleotide sequence ID" value="NZ_AYZD01000015.1"/>
</dbReference>
<proteinExistence type="predicted"/>
<protein>
    <recommendedName>
        <fullName evidence="3">TPR repeat-containing protein</fullName>
    </recommendedName>
</protein>
<evidence type="ECO:0000313" key="2">
    <source>
        <dbReference type="Proteomes" id="UP000051015"/>
    </source>
</evidence>
<dbReference type="EMBL" id="AYZD01000015">
    <property type="protein sequence ID" value="KRM96492.1"/>
    <property type="molecule type" value="Genomic_DNA"/>
</dbReference>
<dbReference type="OrthoDB" id="2282388at2"/>
<comment type="caution">
    <text evidence="1">The sequence shown here is derived from an EMBL/GenBank/DDBJ whole genome shotgun (WGS) entry which is preliminary data.</text>
</comment>
<dbReference type="SUPFAM" id="SSF48452">
    <property type="entry name" value="TPR-like"/>
    <property type="match status" value="1"/>
</dbReference>
<name>A0A0R2D867_9LACO</name>
<evidence type="ECO:0008006" key="3">
    <source>
        <dbReference type="Google" id="ProtNLM"/>
    </source>
</evidence>
<dbReference type="Proteomes" id="UP000051015">
    <property type="component" value="Unassembled WGS sequence"/>
</dbReference>
<sequence length="300" mass="35623">MENDYSILFKRGVTALNNNAYDEACKMLTECYLIKKSFRCNFLLAAALAKNGDYKEAGELAEEYLSEYIKNNDYFRKYIITNAKAGRFVHLKKVLISIDAYLSKEERENFRKLIDEEEREYLTVNANTINSLRKQIMHCGQNEALEQREIFKKVYFLPSKIFFQVAEYLLNDPDIHSLIKANIIDDFRLLKVTKQVSFYFLDQEKHKLVPEKLHSLETTTIYNYLKTKLLEDKNQFLTSEGWHEVRLKLILLYPYEQRIVQPTELWLHALLMDDPSMQFPSQVKKWSALLENELLTWEIR</sequence>
<accession>A0A0R2D867</accession>
<keyword evidence="2" id="KW-1185">Reference proteome</keyword>
<dbReference type="STRING" id="1423725.FC19_GL000786"/>
<gene>
    <name evidence="1" type="ORF">FC19_GL000786</name>
</gene>
<dbReference type="PATRIC" id="fig|1423725.3.peg.811"/>